<dbReference type="InterPro" id="IPR004244">
    <property type="entry name" value="Transposase_22"/>
</dbReference>
<gene>
    <name evidence="3" type="ORF">PECUL_23A023537</name>
</gene>
<comment type="similarity">
    <text evidence="1">Belongs to the transposase 22 family.</text>
</comment>
<keyword evidence="4" id="KW-1185">Reference proteome</keyword>
<feature type="region of interest" description="Disordered" evidence="2">
    <location>
        <begin position="1"/>
        <end position="51"/>
    </location>
</feature>
<evidence type="ECO:0000313" key="4">
    <source>
        <dbReference type="Proteomes" id="UP001295444"/>
    </source>
</evidence>
<dbReference type="PANTHER" id="PTHR11505">
    <property type="entry name" value="L1 TRANSPOSABLE ELEMENT-RELATED"/>
    <property type="match status" value="1"/>
</dbReference>
<evidence type="ECO:0000313" key="3">
    <source>
        <dbReference type="EMBL" id="CAH2219661.1"/>
    </source>
</evidence>
<evidence type="ECO:0000256" key="1">
    <source>
        <dbReference type="ARBA" id="ARBA00061640"/>
    </source>
</evidence>
<reference evidence="3" key="1">
    <citation type="submission" date="2022-03" db="EMBL/GenBank/DDBJ databases">
        <authorList>
            <person name="Alioto T."/>
            <person name="Alioto T."/>
            <person name="Gomez Garrido J."/>
        </authorList>
    </citation>
    <scope>NUCLEOTIDE SEQUENCE</scope>
</reference>
<feature type="region of interest" description="Disordered" evidence="2">
    <location>
        <begin position="294"/>
        <end position="325"/>
    </location>
</feature>
<organism evidence="3 4">
    <name type="scientific">Pelobates cultripes</name>
    <name type="common">Western spadefoot toad</name>
    <dbReference type="NCBI Taxonomy" id="61616"/>
    <lineage>
        <taxon>Eukaryota</taxon>
        <taxon>Metazoa</taxon>
        <taxon>Chordata</taxon>
        <taxon>Craniata</taxon>
        <taxon>Vertebrata</taxon>
        <taxon>Euteleostomi</taxon>
        <taxon>Amphibia</taxon>
        <taxon>Batrachia</taxon>
        <taxon>Anura</taxon>
        <taxon>Pelobatoidea</taxon>
        <taxon>Pelobatidae</taxon>
        <taxon>Pelobates</taxon>
    </lineage>
</organism>
<evidence type="ECO:0008006" key="5">
    <source>
        <dbReference type="Google" id="ProtNLM"/>
    </source>
</evidence>
<dbReference type="EMBL" id="OW240912">
    <property type="protein sequence ID" value="CAH2219661.1"/>
    <property type="molecule type" value="Genomic_DNA"/>
</dbReference>
<accession>A0AAD1QXP3</accession>
<protein>
    <recommendedName>
        <fullName evidence="5">Transposase element L1Md-A101/L1Md-A102/L1Md-A2</fullName>
    </recommendedName>
</protein>
<dbReference type="FunFam" id="3.30.70.1820:FF:000002">
    <property type="entry name" value="LINE-1 retrotransposable element ORF1 protein"/>
    <property type="match status" value="1"/>
</dbReference>
<dbReference type="AlphaFoldDB" id="A0AAD1QXP3"/>
<feature type="compositionally biased region" description="Polar residues" evidence="2">
    <location>
        <begin position="23"/>
        <end position="34"/>
    </location>
</feature>
<dbReference type="Proteomes" id="UP001295444">
    <property type="component" value="Chromosome 01"/>
</dbReference>
<feature type="compositionally biased region" description="Basic residues" evidence="2">
    <location>
        <begin position="314"/>
        <end position="325"/>
    </location>
</feature>
<proteinExistence type="inferred from homology"/>
<dbReference type="Gene3D" id="3.30.70.1820">
    <property type="entry name" value="L1 transposable element, RRM domain"/>
    <property type="match status" value="1"/>
</dbReference>
<name>A0AAD1QXP3_PELCU</name>
<evidence type="ECO:0000256" key="2">
    <source>
        <dbReference type="SAM" id="MobiDB-lite"/>
    </source>
</evidence>
<sequence>MSQHRGKKSAEAKDKSAFFAARTPQSKIADTQIQDGADPDFEPEHDPTVSNPDDCPLTQSLLQSMLDGAVTKMQATFTAALSDIRKGFQELETRTSHLEDTVGGLMGAQNEYDTCLSKIEEQLHNQETKIADAEDRSRRNNIRLRGVPEEIAPHNLTAFAVELFHVLLPDIPAEMFLLDCIHRLPKPQHLAPSTPRDVLMRLHYFHIKDQILRAHRNKKDLPTQFKDVLMFMDLSAETLRRRRSFKAVADTLRHHHVPYRWGYPAKLLISKGGKLISASTPAEGLNLLQQWDMSLNTQPNPKNPSRPPFEIGRRQKTRRTSPRED</sequence>